<organism evidence="2 3">
    <name type="scientific">Govanella unica</name>
    <dbReference type="NCBI Taxonomy" id="2975056"/>
    <lineage>
        <taxon>Bacteria</taxon>
        <taxon>Pseudomonadati</taxon>
        <taxon>Pseudomonadota</taxon>
        <taxon>Alphaproteobacteria</taxon>
        <taxon>Emcibacterales</taxon>
        <taxon>Govanellaceae</taxon>
        <taxon>Govanella</taxon>
    </lineage>
</organism>
<accession>A0A9X3Z667</accession>
<name>A0A9X3Z667_9PROT</name>
<evidence type="ECO:0000256" key="1">
    <source>
        <dbReference type="SAM" id="MobiDB-lite"/>
    </source>
</evidence>
<dbReference type="EMBL" id="JANWOI010000001">
    <property type="protein sequence ID" value="MDA5192811.1"/>
    <property type="molecule type" value="Genomic_DNA"/>
</dbReference>
<feature type="region of interest" description="Disordered" evidence="1">
    <location>
        <begin position="69"/>
        <end position="93"/>
    </location>
</feature>
<proteinExistence type="predicted"/>
<keyword evidence="3" id="KW-1185">Reference proteome</keyword>
<comment type="caution">
    <text evidence="2">The sequence shown here is derived from an EMBL/GenBank/DDBJ whole genome shotgun (WGS) entry which is preliminary data.</text>
</comment>
<protein>
    <submittedName>
        <fullName evidence="2">Phage major capsid protein, P2 family</fullName>
    </submittedName>
</protein>
<dbReference type="Pfam" id="PF05125">
    <property type="entry name" value="Phage_cap_P2"/>
    <property type="match status" value="1"/>
</dbReference>
<dbReference type="AlphaFoldDB" id="A0A9X3Z667"/>
<dbReference type="RefSeq" id="WP_274942513.1">
    <property type="nucleotide sequence ID" value="NZ_JANWOI010000001.1"/>
</dbReference>
<dbReference type="InterPro" id="IPR006441">
    <property type="entry name" value="Phage_P2_GpN"/>
</dbReference>
<dbReference type="NCBIfam" id="TIGR01551">
    <property type="entry name" value="major_capsid_P2"/>
    <property type="match status" value="1"/>
</dbReference>
<reference evidence="2" key="2">
    <citation type="journal article" date="2023" name="Syst. Appl. Microbiol.">
        <title>Govania unica gen. nov., sp. nov., a rare biosphere bacterium that represents a novel family in the class Alphaproteobacteria.</title>
        <authorList>
            <person name="Vandamme P."/>
            <person name="Peeters C."/>
            <person name="Hettiarachchi A."/>
            <person name="Cnockaert M."/>
            <person name="Carlier A."/>
        </authorList>
    </citation>
    <scope>NUCLEOTIDE SEQUENCE</scope>
    <source>
        <strain evidence="2">LMG 31809</strain>
    </source>
</reference>
<sequence length="344" mass="38230">MKPDTRARFTSYCSQIALLNATDDVSLKFSVTPEVQQTLETKIQESSEFLKLVNIIGVDDQEGDKLGLSISGPVAGRTDTSGGTKRGTVDPTSLEAHPYRCEKTNSDTHLTYAKLDAWAKFSDFQTRLRDVIIQRQGLDRIMIGWNGTSVAATTNKTTSPLLQDVNKGWLQQIRANAPQRHMKQGELAANKIYVGAGTPAEVDYLNLDALAYDAMQLLDPWAREDPELVVIVGSDLMHDKYFPLINKAGDTATEVVARDAILRSAKQLAGKPAISVPYFPANAMLVTKLSNLSIYWQNGTRRRHLIEAPDEDRIKNFESWNEAYVVEDYGFASFVENIVMGKKV</sequence>
<reference evidence="2" key="1">
    <citation type="submission" date="2022-08" db="EMBL/GenBank/DDBJ databases">
        <authorList>
            <person name="Vandamme P."/>
            <person name="Hettiarachchi A."/>
            <person name="Peeters C."/>
            <person name="Cnockaert M."/>
            <person name="Carlier A."/>
        </authorList>
    </citation>
    <scope>NUCLEOTIDE SEQUENCE</scope>
    <source>
        <strain evidence="2">LMG 31809</strain>
    </source>
</reference>
<evidence type="ECO:0000313" key="3">
    <source>
        <dbReference type="Proteomes" id="UP001141619"/>
    </source>
</evidence>
<evidence type="ECO:0000313" key="2">
    <source>
        <dbReference type="EMBL" id="MDA5192811.1"/>
    </source>
</evidence>
<dbReference type="Proteomes" id="UP001141619">
    <property type="component" value="Unassembled WGS sequence"/>
</dbReference>
<gene>
    <name evidence="2" type="ORF">NYP16_02410</name>
</gene>